<evidence type="ECO:0000256" key="2">
    <source>
        <dbReference type="ARBA" id="ARBA00022670"/>
    </source>
</evidence>
<evidence type="ECO:0000313" key="8">
    <source>
        <dbReference type="Proteomes" id="UP000236630"/>
    </source>
</evidence>
<accession>A0A2H5Q2X0</accession>
<protein>
    <recommendedName>
        <fullName evidence="6">Peptidase C1A papain C-terminal domain-containing protein</fullName>
    </recommendedName>
</protein>
<keyword evidence="2" id="KW-0645">Protease</keyword>
<gene>
    <name evidence="7" type="ORF">CUMW_191100</name>
</gene>
<reference evidence="7 8" key="1">
    <citation type="journal article" date="2017" name="Front. Genet.">
        <title>Draft sequencing of the heterozygous diploid genome of Satsuma (Citrus unshiu Marc.) using a hybrid assembly approach.</title>
        <authorList>
            <person name="Shimizu T."/>
            <person name="Tanizawa Y."/>
            <person name="Mochizuki T."/>
            <person name="Nagasaki H."/>
            <person name="Yoshioka T."/>
            <person name="Toyoda A."/>
            <person name="Fujiyama A."/>
            <person name="Kaminuma E."/>
            <person name="Nakamura Y."/>
        </authorList>
    </citation>
    <scope>NUCLEOTIDE SEQUENCE [LARGE SCALE GENOMIC DNA]</scope>
    <source>
        <strain evidence="8">cv. Miyagawa wase</strain>
    </source>
</reference>
<dbReference type="GO" id="GO:0006508">
    <property type="term" value="P:proteolysis"/>
    <property type="evidence" value="ECO:0007669"/>
    <property type="project" value="UniProtKB-KW"/>
</dbReference>
<dbReference type="AlphaFoldDB" id="A0A2H5Q2X0"/>
<keyword evidence="5" id="KW-0812">Transmembrane</keyword>
<comment type="caution">
    <text evidence="7">The sequence shown here is derived from an EMBL/GenBank/DDBJ whole genome shotgun (WGS) entry which is preliminary data.</text>
</comment>
<keyword evidence="8" id="KW-1185">Reference proteome</keyword>
<keyword evidence="4" id="KW-0788">Thiol protease</keyword>
<keyword evidence="5" id="KW-0472">Membrane</keyword>
<evidence type="ECO:0000256" key="4">
    <source>
        <dbReference type="ARBA" id="ARBA00022807"/>
    </source>
</evidence>
<dbReference type="GO" id="GO:0008234">
    <property type="term" value="F:cysteine-type peptidase activity"/>
    <property type="evidence" value="ECO:0007669"/>
    <property type="project" value="UniProtKB-KW"/>
</dbReference>
<dbReference type="InterPro" id="IPR038765">
    <property type="entry name" value="Papain-like_cys_pep_sf"/>
</dbReference>
<dbReference type="Proteomes" id="UP000236630">
    <property type="component" value="Unassembled WGS sequence"/>
</dbReference>
<dbReference type="Pfam" id="PF00112">
    <property type="entry name" value="Peptidase_C1"/>
    <property type="match status" value="1"/>
</dbReference>
<evidence type="ECO:0000256" key="3">
    <source>
        <dbReference type="ARBA" id="ARBA00022801"/>
    </source>
</evidence>
<feature type="domain" description="Peptidase C1A papain C-terminal" evidence="6">
    <location>
        <begin position="2"/>
        <end position="129"/>
    </location>
</feature>
<dbReference type="PANTHER" id="PTHR12411">
    <property type="entry name" value="CYSTEINE PROTEASE FAMILY C1-RELATED"/>
    <property type="match status" value="1"/>
</dbReference>
<dbReference type="InterPro" id="IPR013128">
    <property type="entry name" value="Peptidase_C1A"/>
</dbReference>
<evidence type="ECO:0000256" key="1">
    <source>
        <dbReference type="ARBA" id="ARBA00008455"/>
    </source>
</evidence>
<dbReference type="SUPFAM" id="SSF54001">
    <property type="entry name" value="Cysteine proteinases"/>
    <property type="match status" value="1"/>
</dbReference>
<dbReference type="Gene3D" id="3.90.70.10">
    <property type="entry name" value="Cysteine proteinases"/>
    <property type="match status" value="1"/>
</dbReference>
<evidence type="ECO:0000313" key="7">
    <source>
        <dbReference type="EMBL" id="GAY58986.1"/>
    </source>
</evidence>
<comment type="similarity">
    <text evidence="1">Belongs to the peptidase C1 family.</text>
</comment>
<feature type="transmembrane region" description="Helical" evidence="5">
    <location>
        <begin position="79"/>
        <end position="102"/>
    </location>
</feature>
<organism evidence="7 8">
    <name type="scientific">Citrus unshiu</name>
    <name type="common">Satsuma mandarin</name>
    <name type="synonym">Citrus nobilis var. unshiu</name>
    <dbReference type="NCBI Taxonomy" id="55188"/>
    <lineage>
        <taxon>Eukaryota</taxon>
        <taxon>Viridiplantae</taxon>
        <taxon>Streptophyta</taxon>
        <taxon>Embryophyta</taxon>
        <taxon>Tracheophyta</taxon>
        <taxon>Spermatophyta</taxon>
        <taxon>Magnoliopsida</taxon>
        <taxon>eudicotyledons</taxon>
        <taxon>Gunneridae</taxon>
        <taxon>Pentapetalae</taxon>
        <taxon>rosids</taxon>
        <taxon>malvids</taxon>
        <taxon>Sapindales</taxon>
        <taxon>Rutaceae</taxon>
        <taxon>Aurantioideae</taxon>
        <taxon>Citrus</taxon>
    </lineage>
</organism>
<evidence type="ECO:0000256" key="5">
    <source>
        <dbReference type="SAM" id="Phobius"/>
    </source>
</evidence>
<dbReference type="SMART" id="SM00645">
    <property type="entry name" value="Pept_C1"/>
    <property type="match status" value="1"/>
</dbReference>
<feature type="transmembrane region" description="Helical" evidence="5">
    <location>
        <begin position="114"/>
        <end position="134"/>
    </location>
</feature>
<sequence length="137" mass="14996">MLGEARCSWAFSAVAEIEGINQLTAGTTTETNYSYKIVDGKCNTKAEANNAPKINGYEDVSANSKTALMKVVANQRVSVAIYVGGFAFQFYSSGVFTGACSIDLDHGSTLALEFWGLEANFFYEASFYFLIFIFKKI</sequence>
<dbReference type="STRING" id="55188.A0A2H5Q2X0"/>
<dbReference type="InterPro" id="IPR000668">
    <property type="entry name" value="Peptidase_C1A_C"/>
</dbReference>
<keyword evidence="3" id="KW-0378">Hydrolase</keyword>
<dbReference type="EMBL" id="BDQV01000198">
    <property type="protein sequence ID" value="GAY58986.1"/>
    <property type="molecule type" value="Genomic_DNA"/>
</dbReference>
<proteinExistence type="inferred from homology"/>
<name>A0A2H5Q2X0_CITUN</name>
<evidence type="ECO:0000259" key="6">
    <source>
        <dbReference type="SMART" id="SM00645"/>
    </source>
</evidence>
<keyword evidence="5" id="KW-1133">Transmembrane helix</keyword>